<sequence length="127" mass="14650">MTIYKRAGPILMKVRVACASLSLWYYLLLLIGATSLHIFFQDGSILQCIDVQHLKRDTEETNEICNCKNLPQVVREAWLSNDNDCRPIYNQMESGVDEDFVVSVLVKHYAILLVLRMLCFDLEVCTY</sequence>
<keyword evidence="1" id="KW-0812">Transmembrane</keyword>
<reference evidence="3" key="1">
    <citation type="journal article" date="2007" name="Nature">
        <title>The grapevine genome sequence suggests ancestral hexaploidization in major angiosperm phyla.</title>
        <authorList>
            <consortium name="The French-Italian Public Consortium for Grapevine Genome Characterization."/>
            <person name="Jaillon O."/>
            <person name="Aury J.-M."/>
            <person name="Noel B."/>
            <person name="Policriti A."/>
            <person name="Clepet C."/>
            <person name="Casagrande A."/>
            <person name="Choisne N."/>
            <person name="Aubourg S."/>
            <person name="Vitulo N."/>
            <person name="Jubin C."/>
            <person name="Vezzi A."/>
            <person name="Legeai F."/>
            <person name="Hugueney P."/>
            <person name="Dasilva C."/>
            <person name="Horner D."/>
            <person name="Mica E."/>
            <person name="Jublot D."/>
            <person name="Poulain J."/>
            <person name="Bruyere C."/>
            <person name="Billault A."/>
            <person name="Segurens B."/>
            <person name="Gouyvenoux M."/>
            <person name="Ugarte E."/>
            <person name="Cattonaro F."/>
            <person name="Anthouard V."/>
            <person name="Vico V."/>
            <person name="Del Fabbro C."/>
            <person name="Alaux M."/>
            <person name="Di Gaspero G."/>
            <person name="Dumas V."/>
            <person name="Felice N."/>
            <person name="Paillard S."/>
            <person name="Juman I."/>
            <person name="Moroldo M."/>
            <person name="Scalabrin S."/>
            <person name="Canaguier A."/>
            <person name="Le Clainche I."/>
            <person name="Malacrida G."/>
            <person name="Durand E."/>
            <person name="Pesole G."/>
            <person name="Laucou V."/>
            <person name="Chatelet P."/>
            <person name="Merdinoglu D."/>
            <person name="Delledonne M."/>
            <person name="Pezzotti M."/>
            <person name="Lecharny A."/>
            <person name="Scarpelli C."/>
            <person name="Artiguenave F."/>
            <person name="Pe M.E."/>
            <person name="Valle G."/>
            <person name="Morgante M."/>
            <person name="Caboche M."/>
            <person name="Adam-Blondon A.-F."/>
            <person name="Weissenbach J."/>
            <person name="Quetier F."/>
            <person name="Wincker P."/>
        </authorList>
    </citation>
    <scope>NUCLEOTIDE SEQUENCE [LARGE SCALE GENOMIC DNA]</scope>
    <source>
        <strain evidence="3">cv. Pinot noir / PN40024</strain>
    </source>
</reference>
<dbReference type="HOGENOM" id="CLU_1974573_0_0_1"/>
<protein>
    <submittedName>
        <fullName evidence="2">Uncharacterized protein</fullName>
    </submittedName>
</protein>
<keyword evidence="1" id="KW-1133">Transmembrane helix</keyword>
<evidence type="ECO:0000256" key="1">
    <source>
        <dbReference type="SAM" id="Phobius"/>
    </source>
</evidence>
<accession>F6HK53</accession>
<evidence type="ECO:0000313" key="2">
    <source>
        <dbReference type="EMBL" id="CCB55056.1"/>
    </source>
</evidence>
<organism evidence="2 3">
    <name type="scientific">Vitis vinifera</name>
    <name type="common">Grape</name>
    <dbReference type="NCBI Taxonomy" id="29760"/>
    <lineage>
        <taxon>Eukaryota</taxon>
        <taxon>Viridiplantae</taxon>
        <taxon>Streptophyta</taxon>
        <taxon>Embryophyta</taxon>
        <taxon>Tracheophyta</taxon>
        <taxon>Spermatophyta</taxon>
        <taxon>Magnoliopsida</taxon>
        <taxon>eudicotyledons</taxon>
        <taxon>Gunneridae</taxon>
        <taxon>Pentapetalae</taxon>
        <taxon>rosids</taxon>
        <taxon>Vitales</taxon>
        <taxon>Vitaceae</taxon>
        <taxon>Viteae</taxon>
        <taxon>Vitis</taxon>
    </lineage>
</organism>
<dbReference type="EMBL" id="FN595990">
    <property type="protein sequence ID" value="CCB55056.1"/>
    <property type="molecule type" value="Genomic_DNA"/>
</dbReference>
<dbReference type="ExpressionAtlas" id="F6HK53">
    <property type="expression patterns" value="baseline and differential"/>
</dbReference>
<gene>
    <name evidence="2" type="ordered locus">VIT_12s0035g00740</name>
</gene>
<feature type="transmembrane region" description="Helical" evidence="1">
    <location>
        <begin position="21"/>
        <end position="40"/>
    </location>
</feature>
<dbReference type="Proteomes" id="UP000009183">
    <property type="component" value="Chromosome 12"/>
</dbReference>
<proteinExistence type="predicted"/>
<keyword evidence="3" id="KW-1185">Reference proteome</keyword>
<evidence type="ECO:0000313" key="3">
    <source>
        <dbReference type="Proteomes" id="UP000009183"/>
    </source>
</evidence>
<dbReference type="AlphaFoldDB" id="F6HK53"/>
<name>F6HK53_VITVI</name>
<dbReference type="InParanoid" id="F6HK53"/>
<keyword evidence="1" id="KW-0472">Membrane</keyword>
<dbReference type="PaxDb" id="29760-VIT_12s0035g00740.t01"/>